<dbReference type="EMBL" id="LWDF02000271">
    <property type="protein sequence ID" value="KAE8250922.1"/>
    <property type="molecule type" value="Genomic_DNA"/>
</dbReference>
<reference evidence="3" key="2">
    <citation type="journal article" date="2019" name="IMA Fungus">
        <title>Genome sequencing and comparison of five Tilletia species to identify candidate genes for the detection of regulated species infecting wheat.</title>
        <authorList>
            <person name="Nguyen H.D.T."/>
            <person name="Sultana T."/>
            <person name="Kesanakurti P."/>
            <person name="Hambleton S."/>
        </authorList>
    </citation>
    <scope>NUCLEOTIDE SEQUENCE</scope>
    <source>
        <strain evidence="3">DAOMC 236416</strain>
    </source>
</reference>
<feature type="region of interest" description="Disordered" evidence="1">
    <location>
        <begin position="1"/>
        <end position="54"/>
    </location>
</feature>
<keyword evidence="2" id="KW-0812">Transmembrane</keyword>
<proteinExistence type="predicted"/>
<accession>A0A177TAJ3</accession>
<evidence type="ECO:0000256" key="1">
    <source>
        <dbReference type="SAM" id="MobiDB-lite"/>
    </source>
</evidence>
<feature type="compositionally biased region" description="Polar residues" evidence="1">
    <location>
        <begin position="1"/>
        <end position="25"/>
    </location>
</feature>
<keyword evidence="2" id="KW-0472">Membrane</keyword>
<feature type="region of interest" description="Disordered" evidence="1">
    <location>
        <begin position="99"/>
        <end position="118"/>
    </location>
</feature>
<keyword evidence="4" id="KW-1185">Reference proteome</keyword>
<protein>
    <submittedName>
        <fullName evidence="3">Uncharacterized protein</fullName>
    </submittedName>
</protein>
<reference evidence="3" key="1">
    <citation type="submission" date="2016-04" db="EMBL/GenBank/DDBJ databases">
        <authorList>
            <person name="Nguyen H.D."/>
            <person name="Samba Siva P."/>
            <person name="Cullis J."/>
            <person name="Levesque C.A."/>
            <person name="Hambleton S."/>
        </authorList>
    </citation>
    <scope>NUCLEOTIDE SEQUENCE</scope>
    <source>
        <strain evidence="3">DAOMC 236416</strain>
    </source>
</reference>
<sequence length="469" mass="47781">MDPVDSDSSSFTWSALNADSDSLENQGGSGRGGQGGRPGSGGGSGSNNMDLLSNGASPLQIVPAAAVVNTSLQATQPAVFNRPPQFVTTRTVALPTTAVRPTTSSAVRSSPSVIPRPIPTTSGLSPAAMASISSALASAVAASSLSASLAVPSNHAGPLKNITSDASAGDTSPPVPLRRNAPLLLLLVLGCLVGAATIMASLAWLCRMTDSRKRAKKKARLNQASWDPDASSSVFDGASSSLMAGGGSSLFGPTTAVDVMPITTAERGAGAKSSWWMLGENSKRTSSPSLMDYDDEKFDAERENSSGIFIDSLPADPVSIPATAAMDPGRPHRGASARQHRRTGSMLSGLGMPPSPARNLPSLVVSSHHHGSTHSTPPGLPGSRFSLMYSNDYPSQNDPYTRLRTPGLGPGPGGIGRAEHSIARLGTPVLSPLLNQIMHSGGAGASEGPARPGTPLSLMAGRVGGRGFV</sequence>
<comment type="caution">
    <text evidence="3">The sequence shown here is derived from an EMBL/GenBank/DDBJ whole genome shotgun (WGS) entry which is preliminary data.</text>
</comment>
<dbReference type="AlphaFoldDB" id="A0A177TAJ3"/>
<feature type="compositionally biased region" description="Basic residues" evidence="1">
    <location>
        <begin position="331"/>
        <end position="343"/>
    </location>
</feature>
<name>A0A177TAJ3_9BASI</name>
<dbReference type="Proteomes" id="UP000077521">
    <property type="component" value="Unassembled WGS sequence"/>
</dbReference>
<evidence type="ECO:0000313" key="4">
    <source>
        <dbReference type="Proteomes" id="UP000077521"/>
    </source>
</evidence>
<gene>
    <name evidence="3" type="ORF">A4X13_0g4248</name>
</gene>
<evidence type="ECO:0000256" key="2">
    <source>
        <dbReference type="SAM" id="Phobius"/>
    </source>
</evidence>
<feature type="region of interest" description="Disordered" evidence="1">
    <location>
        <begin position="323"/>
        <end position="384"/>
    </location>
</feature>
<feature type="transmembrane region" description="Helical" evidence="2">
    <location>
        <begin position="183"/>
        <end position="206"/>
    </location>
</feature>
<feature type="compositionally biased region" description="Gly residues" evidence="1">
    <location>
        <begin position="27"/>
        <end position="45"/>
    </location>
</feature>
<keyword evidence="2" id="KW-1133">Transmembrane helix</keyword>
<organism evidence="3 4">
    <name type="scientific">Tilletia indica</name>
    <dbReference type="NCBI Taxonomy" id="43049"/>
    <lineage>
        <taxon>Eukaryota</taxon>
        <taxon>Fungi</taxon>
        <taxon>Dikarya</taxon>
        <taxon>Basidiomycota</taxon>
        <taxon>Ustilaginomycotina</taxon>
        <taxon>Exobasidiomycetes</taxon>
        <taxon>Tilletiales</taxon>
        <taxon>Tilletiaceae</taxon>
        <taxon>Tilletia</taxon>
    </lineage>
</organism>
<evidence type="ECO:0000313" key="3">
    <source>
        <dbReference type="EMBL" id="KAE8250922.1"/>
    </source>
</evidence>